<comment type="similarity">
    <text evidence="2">Belongs to the bacterial solute-binding protein 1 family.</text>
</comment>
<proteinExistence type="inferred from homology"/>
<accession>A0A238LL75</accession>
<evidence type="ECO:0000313" key="4">
    <source>
        <dbReference type="EMBL" id="SMY10144.1"/>
    </source>
</evidence>
<organism evidence="4 5">
    <name type="scientific">Flavimaricola marinus</name>
    <dbReference type="NCBI Taxonomy" id="1819565"/>
    <lineage>
        <taxon>Bacteria</taxon>
        <taxon>Pseudomonadati</taxon>
        <taxon>Pseudomonadota</taxon>
        <taxon>Alphaproteobacteria</taxon>
        <taxon>Rhodobacterales</taxon>
        <taxon>Paracoccaceae</taxon>
        <taxon>Flavimaricola</taxon>
    </lineage>
</organism>
<protein>
    <submittedName>
        <fullName evidence="4">Multiple sugar-binding protein</fullName>
    </submittedName>
</protein>
<sequence>MKLKGKLMGTAVGVLLAAAPAFAQEVQLFHDKGFWSEQLQTVGDAAREATGVTITETPYANAEQYKAFVQASIASGETPDMFTWWTGATFAELVSSGQIAPLDDLWAEMIANGGYGEASKELFMVDGQAYAVPLLLARWVVLYNKPLYAELGLEEPKTWDELMSNADAIVAAGETPFLATVHEGWRGFIWFQELLLRMHPEAYNGLNDGSVAYDGPEVRAVFEAWSDMYAKGYFSDPRSTEEFNDYVRGAGAMYLIGEWAAGLVVEAGVPADDLGVFIMPNAVEGAPAAVIVEGSPLVVSVDGAQDETVMAALRFWVSDEGANAWGEATGNYIGNNSAEAPNAIVAEVNADIAETGAAAYLRWWEAVPPDLQGELVAEMNRFMLDPTMETADEVMATMQSLNAAYWADQ</sequence>
<gene>
    <name evidence="4" type="primary">msmE_4</name>
    <name evidence="4" type="ORF">LOM8899_04319</name>
</gene>
<dbReference type="SUPFAM" id="SSF53850">
    <property type="entry name" value="Periplasmic binding protein-like II"/>
    <property type="match status" value="1"/>
</dbReference>
<evidence type="ECO:0000256" key="3">
    <source>
        <dbReference type="SAM" id="SignalP"/>
    </source>
</evidence>
<dbReference type="Pfam" id="PF01547">
    <property type="entry name" value="SBP_bac_1"/>
    <property type="match status" value="1"/>
</dbReference>
<dbReference type="InterPro" id="IPR050490">
    <property type="entry name" value="Bact_solute-bd_prot1"/>
</dbReference>
<dbReference type="OrthoDB" id="9811951at2"/>
<evidence type="ECO:0000313" key="5">
    <source>
        <dbReference type="Proteomes" id="UP000201613"/>
    </source>
</evidence>
<feature type="signal peptide" evidence="3">
    <location>
        <begin position="1"/>
        <end position="23"/>
    </location>
</feature>
<keyword evidence="3" id="KW-0732">Signal</keyword>
<feature type="chain" id="PRO_5013008955" evidence="3">
    <location>
        <begin position="24"/>
        <end position="409"/>
    </location>
</feature>
<comment type="subcellular location">
    <subcellularLocation>
        <location evidence="1">Periplasm</location>
    </subcellularLocation>
</comment>
<keyword evidence="5" id="KW-1185">Reference proteome</keyword>
<dbReference type="PANTHER" id="PTHR43649">
    <property type="entry name" value="ARABINOSE-BINDING PROTEIN-RELATED"/>
    <property type="match status" value="1"/>
</dbReference>
<dbReference type="PANTHER" id="PTHR43649:SF14">
    <property type="entry name" value="BLR3389 PROTEIN"/>
    <property type="match status" value="1"/>
</dbReference>
<dbReference type="EMBL" id="FXZK01000019">
    <property type="protein sequence ID" value="SMY10144.1"/>
    <property type="molecule type" value="Genomic_DNA"/>
</dbReference>
<dbReference type="GO" id="GO:0042597">
    <property type="term" value="C:periplasmic space"/>
    <property type="evidence" value="ECO:0007669"/>
    <property type="project" value="UniProtKB-SubCell"/>
</dbReference>
<evidence type="ECO:0000256" key="1">
    <source>
        <dbReference type="ARBA" id="ARBA00004418"/>
    </source>
</evidence>
<reference evidence="4 5" key="1">
    <citation type="submission" date="2017-05" db="EMBL/GenBank/DDBJ databases">
        <authorList>
            <person name="Song R."/>
            <person name="Chenine A.L."/>
            <person name="Ruprecht R.M."/>
        </authorList>
    </citation>
    <scope>NUCLEOTIDE SEQUENCE [LARGE SCALE GENOMIC DNA]</scope>
    <source>
        <strain evidence="4 5">CECT 8899</strain>
    </source>
</reference>
<dbReference type="Proteomes" id="UP000201613">
    <property type="component" value="Unassembled WGS sequence"/>
</dbReference>
<dbReference type="Gene3D" id="3.40.190.10">
    <property type="entry name" value="Periplasmic binding protein-like II"/>
    <property type="match status" value="2"/>
</dbReference>
<dbReference type="AlphaFoldDB" id="A0A238LL75"/>
<evidence type="ECO:0000256" key="2">
    <source>
        <dbReference type="ARBA" id="ARBA00008520"/>
    </source>
</evidence>
<dbReference type="InterPro" id="IPR006059">
    <property type="entry name" value="SBP"/>
</dbReference>
<dbReference type="RefSeq" id="WP_093994304.1">
    <property type="nucleotide sequence ID" value="NZ_FXZK01000019.1"/>
</dbReference>
<name>A0A238LL75_9RHOB</name>